<dbReference type="CDD" id="cd19099">
    <property type="entry name" value="AKR_unchar"/>
    <property type="match status" value="1"/>
</dbReference>
<dbReference type="Proteomes" id="UP000626109">
    <property type="component" value="Unassembled WGS sequence"/>
</dbReference>
<dbReference type="Gene3D" id="3.20.20.100">
    <property type="entry name" value="NADP-dependent oxidoreductase domain"/>
    <property type="match status" value="1"/>
</dbReference>
<evidence type="ECO:0000256" key="1">
    <source>
        <dbReference type="SAM" id="MobiDB-lite"/>
    </source>
</evidence>
<keyword evidence="6" id="KW-1185">Reference proteome</keyword>
<dbReference type="Pfam" id="PF00248">
    <property type="entry name" value="Aldo_ket_red"/>
    <property type="match status" value="1"/>
</dbReference>
<dbReference type="EMBL" id="CAJNNV010018132">
    <property type="protein sequence ID" value="CAE8605650.1"/>
    <property type="molecule type" value="Genomic_DNA"/>
</dbReference>
<dbReference type="InterPro" id="IPR020471">
    <property type="entry name" value="AKR"/>
</dbReference>
<dbReference type="OrthoDB" id="421205at2759"/>
<feature type="domain" description="NADP-dependent oxidoreductase" evidence="2">
    <location>
        <begin position="39"/>
        <end position="233"/>
    </location>
</feature>
<dbReference type="PANTHER" id="PTHR42686">
    <property type="entry name" value="GH17980P-RELATED"/>
    <property type="match status" value="1"/>
</dbReference>
<dbReference type="SUPFAM" id="SSF51430">
    <property type="entry name" value="NAD(P)-linked oxidoreductase"/>
    <property type="match status" value="1"/>
</dbReference>
<organism evidence="4 5">
    <name type="scientific">Polarella glacialis</name>
    <name type="common">Dinoflagellate</name>
    <dbReference type="NCBI Taxonomy" id="89957"/>
    <lineage>
        <taxon>Eukaryota</taxon>
        <taxon>Sar</taxon>
        <taxon>Alveolata</taxon>
        <taxon>Dinophyceae</taxon>
        <taxon>Suessiales</taxon>
        <taxon>Suessiaceae</taxon>
        <taxon>Polarella</taxon>
    </lineage>
</organism>
<dbReference type="GO" id="GO:0005829">
    <property type="term" value="C:cytosol"/>
    <property type="evidence" value="ECO:0007669"/>
    <property type="project" value="TreeGrafter"/>
</dbReference>
<protein>
    <recommendedName>
        <fullName evidence="2">NADP-dependent oxidoreductase domain-containing protein</fullName>
    </recommendedName>
</protein>
<dbReference type="GO" id="GO:0016491">
    <property type="term" value="F:oxidoreductase activity"/>
    <property type="evidence" value="ECO:0007669"/>
    <property type="project" value="InterPro"/>
</dbReference>
<feature type="compositionally biased region" description="Low complexity" evidence="1">
    <location>
        <begin position="73"/>
        <end position="92"/>
    </location>
</feature>
<evidence type="ECO:0000313" key="6">
    <source>
        <dbReference type="Proteomes" id="UP000654075"/>
    </source>
</evidence>
<name>A0A813HUN9_POLGL</name>
<dbReference type="AlphaFoldDB" id="A0A813HUN9"/>
<feature type="region of interest" description="Disordered" evidence="1">
    <location>
        <begin position="73"/>
        <end position="94"/>
    </location>
</feature>
<proteinExistence type="predicted"/>
<evidence type="ECO:0000259" key="2">
    <source>
        <dbReference type="Pfam" id="PF00248"/>
    </source>
</evidence>
<evidence type="ECO:0000313" key="4">
    <source>
        <dbReference type="EMBL" id="CAE8642068.1"/>
    </source>
</evidence>
<evidence type="ECO:0000313" key="5">
    <source>
        <dbReference type="Proteomes" id="UP000626109"/>
    </source>
</evidence>
<evidence type="ECO:0000313" key="3">
    <source>
        <dbReference type="EMBL" id="CAE8605650.1"/>
    </source>
</evidence>
<gene>
    <name evidence="3" type="ORF">PGLA1383_LOCUS23756</name>
    <name evidence="4" type="ORF">PGLA2088_LOCUS2394</name>
</gene>
<comment type="caution">
    <text evidence="4">The sequence shown here is derived from an EMBL/GenBank/DDBJ whole genome shotgun (WGS) entry which is preliminary data.</text>
</comment>
<dbReference type="EMBL" id="CAJNNW010001933">
    <property type="protein sequence ID" value="CAE8642068.1"/>
    <property type="molecule type" value="Genomic_DNA"/>
</dbReference>
<dbReference type="InterPro" id="IPR023210">
    <property type="entry name" value="NADP_OxRdtase_dom"/>
</dbReference>
<dbReference type="InterPro" id="IPR036812">
    <property type="entry name" value="NAD(P)_OxRdtase_dom_sf"/>
</dbReference>
<dbReference type="PANTHER" id="PTHR42686:SF1">
    <property type="entry name" value="GH17980P-RELATED"/>
    <property type="match status" value="1"/>
</dbReference>
<sequence>MATADGTRRFLQRAVERGLLHPANVRHLGQPQLSCSASGFGAYRVGGGDQEVAHGLAMRSALRAGMNLFDTSSHYSEGSKASSSSDPASHSSLHGASERLVGRVIAEAADAGEASRDELIVCTKLGHVARGVEPPPGAVSIGTHSGDAGSDDWHSIEPGFVESEVHASKERLGTVPDFVLLHNPEYLLSMRLKQKVSIGDAWDEMYAALTESFKVLERLCSEGQIASGYGVSSNFLSCSFSNTGRSNVYEALVLERVVEAAVAAAKSQGSGQHRMRIAQMPLNAFESGALLGRGAVVPEAAEGDCHSAARLGVSVITNRPLHAIPIPGVSTGDWGRSGDSHLHLREVKPMGTMPSLVKRVLVEALRDGGVQMEPAPPLQQVALRLAISAPVSLSLIGARSERYVEDVSAVLQAEPFSGDQVKRAMLAVRTAAEELGCERRGFW</sequence>
<reference evidence="4" key="1">
    <citation type="submission" date="2021-02" db="EMBL/GenBank/DDBJ databases">
        <authorList>
            <person name="Dougan E. K."/>
            <person name="Rhodes N."/>
            <person name="Thang M."/>
            <person name="Chan C."/>
        </authorList>
    </citation>
    <scope>NUCLEOTIDE SEQUENCE</scope>
</reference>
<accession>A0A813HUN9</accession>
<dbReference type="Proteomes" id="UP000654075">
    <property type="component" value="Unassembled WGS sequence"/>
</dbReference>